<dbReference type="EMBL" id="HBUE01034292">
    <property type="protein sequence ID" value="CAG6458194.1"/>
    <property type="molecule type" value="Transcribed_RNA"/>
</dbReference>
<name>A0A8D8ALT5_CULPI</name>
<evidence type="ECO:0000313" key="2">
    <source>
        <dbReference type="EMBL" id="CAG6458194.1"/>
    </source>
</evidence>
<evidence type="ECO:0000256" key="1">
    <source>
        <dbReference type="SAM" id="SignalP"/>
    </source>
</evidence>
<sequence>MLLFSILLQLLVPEVSGVLKDVCIIPSAVAVSVTVARAGAVTVTVVRAIAVWVSLARTRLANPRNFFHIFRTARTVGVGQPRALSAADQLRIGVDRLFAQRTIEVLSGDFEVRTFILGAAHH</sequence>
<feature type="signal peptide" evidence="1">
    <location>
        <begin position="1"/>
        <end position="17"/>
    </location>
</feature>
<proteinExistence type="predicted"/>
<feature type="chain" id="PRO_5034185289" evidence="1">
    <location>
        <begin position="18"/>
        <end position="122"/>
    </location>
</feature>
<organism evidence="2">
    <name type="scientific">Culex pipiens</name>
    <name type="common">House mosquito</name>
    <dbReference type="NCBI Taxonomy" id="7175"/>
    <lineage>
        <taxon>Eukaryota</taxon>
        <taxon>Metazoa</taxon>
        <taxon>Ecdysozoa</taxon>
        <taxon>Arthropoda</taxon>
        <taxon>Hexapoda</taxon>
        <taxon>Insecta</taxon>
        <taxon>Pterygota</taxon>
        <taxon>Neoptera</taxon>
        <taxon>Endopterygota</taxon>
        <taxon>Diptera</taxon>
        <taxon>Nematocera</taxon>
        <taxon>Culicoidea</taxon>
        <taxon>Culicidae</taxon>
        <taxon>Culicinae</taxon>
        <taxon>Culicini</taxon>
        <taxon>Culex</taxon>
        <taxon>Culex</taxon>
    </lineage>
</organism>
<protein>
    <submittedName>
        <fullName evidence="2">(northern house mosquito) hypothetical protein</fullName>
    </submittedName>
</protein>
<dbReference type="AlphaFoldDB" id="A0A8D8ALT5"/>
<reference evidence="2" key="1">
    <citation type="submission" date="2021-05" db="EMBL/GenBank/DDBJ databases">
        <authorList>
            <person name="Alioto T."/>
            <person name="Alioto T."/>
            <person name="Gomez Garrido J."/>
        </authorList>
    </citation>
    <scope>NUCLEOTIDE SEQUENCE</scope>
</reference>
<keyword evidence="1" id="KW-0732">Signal</keyword>
<accession>A0A8D8ALT5</accession>